<sequence length="131" mass="14210">MGGTLQGVARLAVFTFNTDEILEYQVFIKANRLSPFDLAANGLPFKKSWRAYQENLEPSTVRGIPEFSINSLPEGAENGSSTSLDLDLEQYLVPAPATSVVYAANLTETPRSLKKGGAFSSADVSNKDKCF</sequence>
<evidence type="ECO:0000313" key="2">
    <source>
        <dbReference type="EMBL" id="OTG18992.1"/>
    </source>
</evidence>
<gene>
    <name evidence="2" type="ORF">HannXRQ_Chr08g0229081</name>
    <name evidence="1" type="ORF">HanXRQr2_Chr08g0345461</name>
</gene>
<evidence type="ECO:0000313" key="1">
    <source>
        <dbReference type="EMBL" id="KAF5795931.1"/>
    </source>
</evidence>
<dbReference type="STRING" id="4232.A0A251U884"/>
<keyword evidence="3" id="KW-1185">Reference proteome</keyword>
<dbReference type="EMBL" id="CM007897">
    <property type="protein sequence ID" value="OTG18992.1"/>
    <property type="molecule type" value="Genomic_DNA"/>
</dbReference>
<dbReference type="EC" id="3.1.3.46" evidence="1"/>
<organism evidence="2 3">
    <name type="scientific">Helianthus annuus</name>
    <name type="common">Common sunflower</name>
    <dbReference type="NCBI Taxonomy" id="4232"/>
    <lineage>
        <taxon>Eukaryota</taxon>
        <taxon>Viridiplantae</taxon>
        <taxon>Streptophyta</taxon>
        <taxon>Embryophyta</taxon>
        <taxon>Tracheophyta</taxon>
        <taxon>Spermatophyta</taxon>
        <taxon>Magnoliopsida</taxon>
        <taxon>eudicotyledons</taxon>
        <taxon>Gunneridae</taxon>
        <taxon>Pentapetalae</taxon>
        <taxon>asterids</taxon>
        <taxon>campanulids</taxon>
        <taxon>Asterales</taxon>
        <taxon>Asteraceae</taxon>
        <taxon>Asteroideae</taxon>
        <taxon>Heliantheae alliance</taxon>
        <taxon>Heliantheae</taxon>
        <taxon>Helianthus</taxon>
    </lineage>
</organism>
<protein>
    <submittedName>
        <fullName evidence="1">6-phosphofructo-2-kinase, Fructose-2,6-bisphosphate 2-phosphatase</fullName>
        <ecNumber evidence="1">2.7.1.105</ecNumber>
        <ecNumber evidence="1">3.1.3.46</ecNumber>
    </submittedName>
    <submittedName>
        <fullName evidence="2">Putative fructose-2,6-bisphosphatase</fullName>
    </submittedName>
</protein>
<name>A0A251U884_HELAN</name>
<accession>A0A251U884</accession>
<reference evidence="2" key="2">
    <citation type="submission" date="2017-02" db="EMBL/GenBank/DDBJ databases">
        <title>Sunflower complete genome.</title>
        <authorList>
            <person name="Langlade N."/>
            <person name="Munos S."/>
        </authorList>
    </citation>
    <scope>NUCLEOTIDE SEQUENCE [LARGE SCALE GENOMIC DNA]</scope>
    <source>
        <tissue evidence="2">Leaves</tissue>
    </source>
</reference>
<dbReference type="Gramene" id="mRNA:HanXRQr2_Chr08g0345461">
    <property type="protein sequence ID" value="mRNA:HanXRQr2_Chr08g0345461"/>
    <property type="gene ID" value="HanXRQr2_Chr08g0345461"/>
</dbReference>
<reference evidence="1" key="3">
    <citation type="submission" date="2020-06" db="EMBL/GenBank/DDBJ databases">
        <title>Helianthus annuus Genome sequencing and assembly Release 2.</title>
        <authorList>
            <person name="Gouzy J."/>
            <person name="Langlade N."/>
            <person name="Munos S."/>
        </authorList>
    </citation>
    <scope>NUCLEOTIDE SEQUENCE</scope>
    <source>
        <tissue evidence="1">Leaves</tissue>
    </source>
</reference>
<dbReference type="GO" id="GO:0004331">
    <property type="term" value="F:fructose-2,6-bisphosphate 2-phosphatase activity"/>
    <property type="evidence" value="ECO:0007669"/>
    <property type="project" value="UniProtKB-EC"/>
</dbReference>
<keyword evidence="1" id="KW-0808">Transferase</keyword>
<evidence type="ECO:0000313" key="3">
    <source>
        <dbReference type="Proteomes" id="UP000215914"/>
    </source>
</evidence>
<keyword evidence="1" id="KW-0378">Hydrolase</keyword>
<reference evidence="1 3" key="1">
    <citation type="journal article" date="2017" name="Nature">
        <title>The sunflower genome provides insights into oil metabolism, flowering and Asterid evolution.</title>
        <authorList>
            <person name="Badouin H."/>
            <person name="Gouzy J."/>
            <person name="Grassa C.J."/>
            <person name="Murat F."/>
            <person name="Staton S.E."/>
            <person name="Cottret L."/>
            <person name="Lelandais-Briere C."/>
            <person name="Owens G.L."/>
            <person name="Carrere S."/>
            <person name="Mayjonade B."/>
            <person name="Legrand L."/>
            <person name="Gill N."/>
            <person name="Kane N.C."/>
            <person name="Bowers J.E."/>
            <person name="Hubner S."/>
            <person name="Bellec A."/>
            <person name="Berard A."/>
            <person name="Berges H."/>
            <person name="Blanchet N."/>
            <person name="Boniface M.C."/>
            <person name="Brunel D."/>
            <person name="Catrice O."/>
            <person name="Chaidir N."/>
            <person name="Claudel C."/>
            <person name="Donnadieu C."/>
            <person name="Faraut T."/>
            <person name="Fievet G."/>
            <person name="Helmstetter N."/>
            <person name="King M."/>
            <person name="Knapp S.J."/>
            <person name="Lai Z."/>
            <person name="Le Paslier M.C."/>
            <person name="Lippi Y."/>
            <person name="Lorenzon L."/>
            <person name="Mandel J.R."/>
            <person name="Marage G."/>
            <person name="Marchand G."/>
            <person name="Marquand E."/>
            <person name="Bret-Mestries E."/>
            <person name="Morien E."/>
            <person name="Nambeesan S."/>
            <person name="Nguyen T."/>
            <person name="Pegot-Espagnet P."/>
            <person name="Pouilly N."/>
            <person name="Raftis F."/>
            <person name="Sallet E."/>
            <person name="Schiex T."/>
            <person name="Thomas J."/>
            <person name="Vandecasteele C."/>
            <person name="Vares D."/>
            <person name="Vear F."/>
            <person name="Vautrin S."/>
            <person name="Crespi M."/>
            <person name="Mangin B."/>
            <person name="Burke J.M."/>
            <person name="Salse J."/>
            <person name="Munos S."/>
            <person name="Vincourt P."/>
            <person name="Rieseberg L.H."/>
            <person name="Langlade N.B."/>
        </authorList>
    </citation>
    <scope>NUCLEOTIDE SEQUENCE [LARGE SCALE GENOMIC DNA]</scope>
    <source>
        <strain evidence="3">cv. SF193</strain>
        <tissue evidence="1">Leaves</tissue>
    </source>
</reference>
<proteinExistence type="predicted"/>
<dbReference type="GO" id="GO:0003873">
    <property type="term" value="F:6-phosphofructo-2-kinase activity"/>
    <property type="evidence" value="ECO:0007669"/>
    <property type="project" value="UniProtKB-EC"/>
</dbReference>
<dbReference type="EMBL" id="MNCJ02000323">
    <property type="protein sequence ID" value="KAF5795931.1"/>
    <property type="molecule type" value="Genomic_DNA"/>
</dbReference>
<dbReference type="EC" id="2.7.1.105" evidence="1"/>
<dbReference type="InParanoid" id="A0A251U884"/>
<dbReference type="Proteomes" id="UP000215914">
    <property type="component" value="Chromosome 8"/>
</dbReference>
<dbReference type="AlphaFoldDB" id="A0A251U884"/>